<dbReference type="SUPFAM" id="SSF52151">
    <property type="entry name" value="FabD/lysophospholipase-like"/>
    <property type="match status" value="1"/>
</dbReference>
<evidence type="ECO:0000256" key="3">
    <source>
        <dbReference type="ARBA" id="ARBA00023098"/>
    </source>
</evidence>
<dbReference type="InterPro" id="IPR016035">
    <property type="entry name" value="Acyl_Trfase/lysoPLipase"/>
</dbReference>
<feature type="domain" description="PNPLA" evidence="5">
    <location>
        <begin position="6"/>
        <end position="165"/>
    </location>
</feature>
<dbReference type="AlphaFoldDB" id="A0A7U8C5A2"/>
<dbReference type="PANTHER" id="PTHR14226">
    <property type="entry name" value="NEUROPATHY TARGET ESTERASE/SWISS CHEESE D.MELANOGASTER"/>
    <property type="match status" value="1"/>
</dbReference>
<dbReference type="InterPro" id="IPR002641">
    <property type="entry name" value="PNPLA_dom"/>
</dbReference>
<dbReference type="Pfam" id="PF01734">
    <property type="entry name" value="Patatin"/>
    <property type="match status" value="1"/>
</dbReference>
<dbReference type="InterPro" id="IPR050301">
    <property type="entry name" value="NTE"/>
</dbReference>
<feature type="short sequence motif" description="DGA/G" evidence="4">
    <location>
        <begin position="152"/>
        <end position="154"/>
    </location>
</feature>
<comment type="caution">
    <text evidence="6">The sequence shown here is derived from an EMBL/GenBank/DDBJ whole genome shotgun (WGS) entry which is preliminary data.</text>
</comment>
<feature type="short sequence motif" description="GXSXG" evidence="4">
    <location>
        <begin position="37"/>
        <end position="41"/>
    </location>
</feature>
<dbReference type="EMBL" id="AAOW01000006">
    <property type="protein sequence ID" value="EAR61733.1"/>
    <property type="molecule type" value="Genomic_DNA"/>
</dbReference>
<evidence type="ECO:0000256" key="1">
    <source>
        <dbReference type="ARBA" id="ARBA00022801"/>
    </source>
</evidence>
<keyword evidence="1 4" id="KW-0378">Hydrolase</keyword>
<proteinExistence type="predicted"/>
<evidence type="ECO:0000313" key="7">
    <source>
        <dbReference type="Proteomes" id="UP000002171"/>
    </source>
</evidence>
<dbReference type="RefSeq" id="WP_007022820.1">
    <property type="nucleotide sequence ID" value="NZ_CH724127.1"/>
</dbReference>
<protein>
    <submittedName>
        <fullName evidence="6">Patatin</fullName>
    </submittedName>
</protein>
<dbReference type="PANTHER" id="PTHR14226:SF76">
    <property type="entry name" value="NTE FAMILY PROTEIN RSSA"/>
    <property type="match status" value="1"/>
</dbReference>
<sequence length="297" mass="32102">MATVSLVLGSGGARGYAHIGAIEEIQRRGYEIVSVSGSSMGALVGGLYAAGKLDAYKEWVSSLNWMGVVRLLDFTLSKGAIRGDKVFVKLAEILGTPDIESLPIDFTAVSADIAHQKEVWFQKGSLLEAIRASVAVPGLFTPVIKEGRVLVDGGVLNPLPIIPAVAAQADLIIAIDLNTGDSSHSHLKLPTNKYLKRSGMSDEWHMPEVDRKPSGTNVEQKSDSIGGRMDILLNSVEVMQASLAEYKIAGYPPDLIVRIPKDLCSFYDFHRAAETIEYGRLATRDKLEALEQGEPIN</sequence>
<evidence type="ECO:0000256" key="2">
    <source>
        <dbReference type="ARBA" id="ARBA00022963"/>
    </source>
</evidence>
<evidence type="ECO:0000259" key="5">
    <source>
        <dbReference type="PROSITE" id="PS51635"/>
    </source>
</evidence>
<reference evidence="6 7" key="1">
    <citation type="submission" date="2006-02" db="EMBL/GenBank/DDBJ databases">
        <authorList>
            <person name="Pinhassi J."/>
            <person name="Pedros-Alio C."/>
            <person name="Ferriera S."/>
            <person name="Johnson J."/>
            <person name="Kravitz S."/>
            <person name="Halpern A."/>
            <person name="Remington K."/>
            <person name="Beeson K."/>
            <person name="Tran B."/>
            <person name="Rogers Y.-H."/>
            <person name="Friedman R."/>
            <person name="Venter J.C."/>
        </authorList>
    </citation>
    <scope>NUCLEOTIDE SEQUENCE [LARGE SCALE GENOMIC DNA]</scope>
    <source>
        <strain evidence="6 7">MED92</strain>
    </source>
</reference>
<dbReference type="Proteomes" id="UP000002171">
    <property type="component" value="Unassembled WGS sequence"/>
</dbReference>
<organism evidence="6 7">
    <name type="scientific">Neptuniibacter caesariensis</name>
    <dbReference type="NCBI Taxonomy" id="207954"/>
    <lineage>
        <taxon>Bacteria</taxon>
        <taxon>Pseudomonadati</taxon>
        <taxon>Pseudomonadota</taxon>
        <taxon>Gammaproteobacteria</taxon>
        <taxon>Oceanospirillales</taxon>
        <taxon>Oceanospirillaceae</taxon>
        <taxon>Neptuniibacter</taxon>
    </lineage>
</organism>
<evidence type="ECO:0000313" key="6">
    <source>
        <dbReference type="EMBL" id="EAR61733.1"/>
    </source>
</evidence>
<keyword evidence="3 4" id="KW-0443">Lipid metabolism</keyword>
<dbReference type="PROSITE" id="PS51635">
    <property type="entry name" value="PNPLA"/>
    <property type="match status" value="1"/>
</dbReference>
<dbReference type="OrthoDB" id="5290098at2"/>
<dbReference type="GO" id="GO:0016787">
    <property type="term" value="F:hydrolase activity"/>
    <property type="evidence" value="ECO:0007669"/>
    <property type="project" value="UniProtKB-UniRule"/>
</dbReference>
<evidence type="ECO:0000256" key="4">
    <source>
        <dbReference type="PROSITE-ProRule" id="PRU01161"/>
    </source>
</evidence>
<keyword evidence="2 4" id="KW-0442">Lipid degradation</keyword>
<comment type="caution">
    <text evidence="4">Lacks conserved residue(s) required for the propagation of feature annotation.</text>
</comment>
<gene>
    <name evidence="6" type="ORF">MED92_04022</name>
</gene>
<dbReference type="Gene3D" id="3.40.1090.10">
    <property type="entry name" value="Cytosolic phospholipase A2 catalytic domain"/>
    <property type="match status" value="2"/>
</dbReference>
<accession>A0A7U8C5A2</accession>
<keyword evidence="7" id="KW-1185">Reference proteome</keyword>
<feature type="active site" description="Proton acceptor" evidence="4">
    <location>
        <position position="152"/>
    </location>
</feature>
<name>A0A7U8C5A2_NEPCE</name>
<dbReference type="GO" id="GO:0016042">
    <property type="term" value="P:lipid catabolic process"/>
    <property type="evidence" value="ECO:0007669"/>
    <property type="project" value="UniProtKB-UniRule"/>
</dbReference>
<feature type="active site" description="Nucleophile" evidence="4">
    <location>
        <position position="39"/>
    </location>
</feature>